<gene>
    <name evidence="2" type="ORF">LNINA_LOCUS15022</name>
</gene>
<evidence type="ECO:0000313" key="3">
    <source>
        <dbReference type="Proteomes" id="UP001497472"/>
    </source>
</evidence>
<proteinExistence type="predicted"/>
<name>A0AAV1K724_9NEOP</name>
<accession>A0AAV1K724</accession>
<evidence type="ECO:0000313" key="2">
    <source>
        <dbReference type="EMBL" id="CAK1556258.1"/>
    </source>
</evidence>
<organism evidence="2 3">
    <name type="scientific">Leptosia nina</name>
    <dbReference type="NCBI Taxonomy" id="320188"/>
    <lineage>
        <taxon>Eukaryota</taxon>
        <taxon>Metazoa</taxon>
        <taxon>Ecdysozoa</taxon>
        <taxon>Arthropoda</taxon>
        <taxon>Hexapoda</taxon>
        <taxon>Insecta</taxon>
        <taxon>Pterygota</taxon>
        <taxon>Neoptera</taxon>
        <taxon>Endopterygota</taxon>
        <taxon>Lepidoptera</taxon>
        <taxon>Glossata</taxon>
        <taxon>Ditrysia</taxon>
        <taxon>Papilionoidea</taxon>
        <taxon>Pieridae</taxon>
        <taxon>Pierinae</taxon>
        <taxon>Leptosia</taxon>
    </lineage>
</organism>
<dbReference type="Proteomes" id="UP001497472">
    <property type="component" value="Unassembled WGS sequence"/>
</dbReference>
<sequence>MGCTSSAPDIADTSINATEKTQKQIVATVDERNSKANNKNEESVDYNREVLPISNNFVENIQLPSYNSLFSNTEKELSIKGTKETEKICEISFKSDNNEIIKSEEKLSTFIEVADKVLINKIIEDVKFEESAEEAANVDKEIEKDVTNNLVEEDVYEPEEVIVEDLDDKDDIRDNLEHESPTQSESRSTRWEALADIAAELPPTLAMDPVTGHIYSLTK</sequence>
<feature type="region of interest" description="Disordered" evidence="1">
    <location>
        <begin position="168"/>
        <end position="190"/>
    </location>
</feature>
<keyword evidence="3" id="KW-1185">Reference proteome</keyword>
<comment type="caution">
    <text evidence="2">The sequence shown here is derived from an EMBL/GenBank/DDBJ whole genome shotgun (WGS) entry which is preliminary data.</text>
</comment>
<evidence type="ECO:0000256" key="1">
    <source>
        <dbReference type="SAM" id="MobiDB-lite"/>
    </source>
</evidence>
<reference evidence="2 3" key="1">
    <citation type="submission" date="2023-11" db="EMBL/GenBank/DDBJ databases">
        <authorList>
            <person name="Okamura Y."/>
        </authorList>
    </citation>
    <scope>NUCLEOTIDE SEQUENCE [LARGE SCALE GENOMIC DNA]</scope>
</reference>
<dbReference type="EMBL" id="CAVLEF010000283">
    <property type="protein sequence ID" value="CAK1556258.1"/>
    <property type="molecule type" value="Genomic_DNA"/>
</dbReference>
<feature type="compositionally biased region" description="Basic and acidic residues" evidence="1">
    <location>
        <begin position="170"/>
        <end position="180"/>
    </location>
</feature>
<protein>
    <submittedName>
        <fullName evidence="2">Uncharacterized protein</fullName>
    </submittedName>
</protein>
<dbReference type="AlphaFoldDB" id="A0AAV1K724"/>